<reference evidence="1" key="1">
    <citation type="submission" date="2022-03" db="EMBL/GenBank/DDBJ databases">
        <authorList>
            <person name="Sayadi A."/>
        </authorList>
    </citation>
    <scope>NUCLEOTIDE SEQUENCE</scope>
</reference>
<name>A0A9P0MEU5_ACAOB</name>
<proteinExistence type="predicted"/>
<feature type="non-terminal residue" evidence="1">
    <location>
        <position position="1"/>
    </location>
</feature>
<evidence type="ECO:0000313" key="1">
    <source>
        <dbReference type="EMBL" id="CAH2011259.1"/>
    </source>
</evidence>
<dbReference type="EMBL" id="CAKOFQ010008053">
    <property type="protein sequence ID" value="CAH2011259.1"/>
    <property type="molecule type" value="Genomic_DNA"/>
</dbReference>
<organism evidence="1 2">
    <name type="scientific">Acanthoscelides obtectus</name>
    <name type="common">Bean weevil</name>
    <name type="synonym">Bruchus obtectus</name>
    <dbReference type="NCBI Taxonomy" id="200917"/>
    <lineage>
        <taxon>Eukaryota</taxon>
        <taxon>Metazoa</taxon>
        <taxon>Ecdysozoa</taxon>
        <taxon>Arthropoda</taxon>
        <taxon>Hexapoda</taxon>
        <taxon>Insecta</taxon>
        <taxon>Pterygota</taxon>
        <taxon>Neoptera</taxon>
        <taxon>Endopterygota</taxon>
        <taxon>Coleoptera</taxon>
        <taxon>Polyphaga</taxon>
        <taxon>Cucujiformia</taxon>
        <taxon>Chrysomeloidea</taxon>
        <taxon>Chrysomelidae</taxon>
        <taxon>Bruchinae</taxon>
        <taxon>Bruchini</taxon>
        <taxon>Acanthoscelides</taxon>
    </lineage>
</organism>
<sequence>LLHAHCYAQLTPVPEFALHHYSFLLFSEDYQSSLSRRPPCTGCPSFDSDPSTRGPELLPDEFEISLILGLPPPEPHLINGEICGFSHALVNSPGWFTILAMICKISGSGRGPRIFSISPAYSTGRLGDQFHPWRSISPLITVPRVLLGLRYINISSCLKGRNVFESSVKVRSLKGKLVNDTQSWQGSFQWNCGWRLLLVLLNDPAQKTSCFGTTQNIL</sequence>
<dbReference type="AlphaFoldDB" id="A0A9P0MEU5"/>
<evidence type="ECO:0000313" key="2">
    <source>
        <dbReference type="Proteomes" id="UP001152888"/>
    </source>
</evidence>
<protein>
    <submittedName>
        <fullName evidence="1">Uncharacterized protein</fullName>
    </submittedName>
</protein>
<dbReference type="Proteomes" id="UP001152888">
    <property type="component" value="Unassembled WGS sequence"/>
</dbReference>
<comment type="caution">
    <text evidence="1">The sequence shown here is derived from an EMBL/GenBank/DDBJ whole genome shotgun (WGS) entry which is preliminary data.</text>
</comment>
<accession>A0A9P0MEU5</accession>
<gene>
    <name evidence="1" type="ORF">ACAOBT_LOCUS32070</name>
</gene>
<keyword evidence="2" id="KW-1185">Reference proteome</keyword>